<proteinExistence type="predicted"/>
<name>A0A238ZHB4_9ACTN</name>
<accession>A0A238ZHB4</accession>
<keyword evidence="3" id="KW-1185">Reference proteome</keyword>
<dbReference type="Proteomes" id="UP000198386">
    <property type="component" value="Unassembled WGS sequence"/>
</dbReference>
<evidence type="ECO:0000256" key="1">
    <source>
        <dbReference type="SAM" id="MobiDB-lite"/>
    </source>
</evidence>
<organism evidence="2 3">
    <name type="scientific">Geodermatophilus saharensis</name>
    <dbReference type="NCBI Taxonomy" id="1137994"/>
    <lineage>
        <taxon>Bacteria</taxon>
        <taxon>Bacillati</taxon>
        <taxon>Actinomycetota</taxon>
        <taxon>Actinomycetes</taxon>
        <taxon>Geodermatophilales</taxon>
        <taxon>Geodermatophilaceae</taxon>
        <taxon>Geodermatophilus</taxon>
    </lineage>
</organism>
<evidence type="ECO:0000313" key="2">
    <source>
        <dbReference type="EMBL" id="SNR82408.1"/>
    </source>
</evidence>
<dbReference type="EMBL" id="FZOH01000001">
    <property type="protein sequence ID" value="SNR82408.1"/>
    <property type="molecule type" value="Genomic_DNA"/>
</dbReference>
<sequence length="93" mass="10367">MMSPPTRTNLAERLPDRRPRDAGCPTLRIELDRHTARLRGRRVLPLLDEAGVTTRMYDRGHGCWTVPLTVISDVIGAAEFRQGRSVTVVEAAS</sequence>
<reference evidence="3" key="1">
    <citation type="submission" date="2017-06" db="EMBL/GenBank/DDBJ databases">
        <authorList>
            <person name="Varghese N."/>
            <person name="Submissions S."/>
        </authorList>
    </citation>
    <scope>NUCLEOTIDE SEQUENCE [LARGE SCALE GENOMIC DNA]</scope>
    <source>
        <strain evidence="3">DSM 45423</strain>
    </source>
</reference>
<evidence type="ECO:0000313" key="3">
    <source>
        <dbReference type="Proteomes" id="UP000198386"/>
    </source>
</evidence>
<dbReference type="AlphaFoldDB" id="A0A238ZHB4"/>
<feature type="region of interest" description="Disordered" evidence="1">
    <location>
        <begin position="1"/>
        <end position="23"/>
    </location>
</feature>
<gene>
    <name evidence="2" type="ORF">SAMN04488107_0065</name>
</gene>
<protein>
    <submittedName>
        <fullName evidence="2">Uncharacterized protein</fullName>
    </submittedName>
</protein>